<dbReference type="Pfam" id="PF22638">
    <property type="entry name" value="FlgK_D1"/>
    <property type="match status" value="1"/>
</dbReference>
<feature type="domain" description="Flagellar basal-body/hook protein C-terminal" evidence="9">
    <location>
        <begin position="653"/>
        <end position="690"/>
    </location>
</feature>
<keyword evidence="6" id="KW-0975">Bacterial flagellum</keyword>
<dbReference type="PANTHER" id="PTHR30033:SF1">
    <property type="entry name" value="FLAGELLAR HOOK-ASSOCIATED PROTEIN 1"/>
    <property type="match status" value="1"/>
</dbReference>
<evidence type="ECO:0000313" key="13">
    <source>
        <dbReference type="Proteomes" id="UP000218595"/>
    </source>
</evidence>
<dbReference type="PANTHER" id="PTHR30033">
    <property type="entry name" value="FLAGELLAR HOOK-ASSOCIATED PROTEIN 1"/>
    <property type="match status" value="1"/>
</dbReference>
<comment type="similarity">
    <text evidence="3">Belongs to the flagella basal body rod proteins family.</text>
</comment>
<comment type="subcellular location">
    <subcellularLocation>
        <location evidence="1">Bacterial flagellum</location>
    </subcellularLocation>
    <subcellularLocation>
        <location evidence="2">Secreted</location>
    </subcellularLocation>
</comment>
<evidence type="ECO:0000259" key="11">
    <source>
        <dbReference type="Pfam" id="PF22638"/>
    </source>
</evidence>
<dbReference type="PRINTS" id="PR01005">
    <property type="entry name" value="FLGHOOKAP1"/>
</dbReference>
<dbReference type="SUPFAM" id="SSF64518">
    <property type="entry name" value="Phase 1 flagellin"/>
    <property type="match status" value="2"/>
</dbReference>
<evidence type="ECO:0000256" key="3">
    <source>
        <dbReference type="ARBA" id="ARBA00009677"/>
    </source>
</evidence>
<dbReference type="InterPro" id="IPR019776">
    <property type="entry name" value="Flagellar_basal_body_rod_CS"/>
</dbReference>
<keyword evidence="12" id="KW-0282">Flagellum</keyword>
<name>A0ABM7RW09_9PSED</name>
<dbReference type="RefSeq" id="WP_096509535.1">
    <property type="nucleotide sequence ID" value="NZ_AP017423.2"/>
</dbReference>
<proteinExistence type="inferred from homology"/>
<evidence type="ECO:0000259" key="8">
    <source>
        <dbReference type="Pfam" id="PF00460"/>
    </source>
</evidence>
<dbReference type="Pfam" id="PF00460">
    <property type="entry name" value="Flg_bb_rod"/>
    <property type="match status" value="1"/>
</dbReference>
<evidence type="ECO:0000256" key="6">
    <source>
        <dbReference type="ARBA" id="ARBA00023143"/>
    </source>
</evidence>
<evidence type="ECO:0000256" key="2">
    <source>
        <dbReference type="ARBA" id="ARBA00004613"/>
    </source>
</evidence>
<protein>
    <recommendedName>
        <fullName evidence="4">Flagellar hook-associated protein 1</fullName>
    </recommendedName>
</protein>
<reference evidence="12 13" key="1">
    <citation type="submission" date="2016-04" db="EMBL/GenBank/DDBJ databases">
        <title>Complete genome sequence of Pseudomonas sp. LAB-08 isolated from TCE contaminated aquifer soil.</title>
        <authorList>
            <person name="Dohra H."/>
            <person name="Suzuki K."/>
            <person name="Fatma A."/>
            <person name="Inuzuka Y."/>
            <person name="Honjo M."/>
            <person name="Tashiro Y."/>
            <person name="Futamata H."/>
        </authorList>
    </citation>
    <scope>NUCLEOTIDE SEQUENCE [LARGE SCALE GENOMIC DNA]</scope>
    <source>
        <strain evidence="12 13">LAB-08</strain>
    </source>
</reference>
<feature type="domain" description="Flagellar hook-associated protein 1 D2-like" evidence="10">
    <location>
        <begin position="340"/>
        <end position="412"/>
    </location>
</feature>
<keyword evidence="12" id="KW-0966">Cell projection</keyword>
<evidence type="ECO:0000256" key="4">
    <source>
        <dbReference type="ARBA" id="ARBA00016244"/>
    </source>
</evidence>
<dbReference type="InterPro" id="IPR049119">
    <property type="entry name" value="FlgK_D2-like"/>
</dbReference>
<gene>
    <name evidence="12" type="primary">flgK</name>
    <name evidence="12" type="ORF">LAB08_R46310</name>
</gene>
<dbReference type="Pfam" id="PF06429">
    <property type="entry name" value="Flg_bbr_C"/>
    <property type="match status" value="1"/>
</dbReference>
<evidence type="ECO:0000313" key="12">
    <source>
        <dbReference type="EMBL" id="BCX69974.1"/>
    </source>
</evidence>
<feature type="domain" description="Flagellar hook-associated protein FlgK helical" evidence="11">
    <location>
        <begin position="93"/>
        <end position="322"/>
    </location>
</feature>
<keyword evidence="13" id="KW-1185">Reference proteome</keyword>
<evidence type="ECO:0000256" key="7">
    <source>
        <dbReference type="SAM" id="Coils"/>
    </source>
</evidence>
<evidence type="ECO:0000259" key="9">
    <source>
        <dbReference type="Pfam" id="PF06429"/>
    </source>
</evidence>
<dbReference type="Proteomes" id="UP000218595">
    <property type="component" value="Chromosome"/>
</dbReference>
<dbReference type="InterPro" id="IPR010930">
    <property type="entry name" value="Flg_bb/hook_C_dom"/>
</dbReference>
<evidence type="ECO:0000256" key="5">
    <source>
        <dbReference type="ARBA" id="ARBA00022525"/>
    </source>
</evidence>
<feature type="domain" description="Flagellar basal body rod protein N-terminal" evidence="8">
    <location>
        <begin position="4"/>
        <end position="33"/>
    </location>
</feature>
<dbReference type="PROSITE" id="PS00588">
    <property type="entry name" value="FLAGELLA_BB_ROD"/>
    <property type="match status" value="1"/>
</dbReference>
<dbReference type="NCBIfam" id="TIGR02492">
    <property type="entry name" value="flgK_ends"/>
    <property type="match status" value="1"/>
</dbReference>
<dbReference type="Pfam" id="PF21158">
    <property type="entry name" value="flgK_1st_1"/>
    <property type="match status" value="1"/>
</dbReference>
<evidence type="ECO:0000256" key="1">
    <source>
        <dbReference type="ARBA" id="ARBA00004365"/>
    </source>
</evidence>
<evidence type="ECO:0000259" key="10">
    <source>
        <dbReference type="Pfam" id="PF21158"/>
    </source>
</evidence>
<keyword evidence="7" id="KW-0175">Coiled coil</keyword>
<organism evidence="12 13">
    <name type="scientific">Pseudomonas izuensis</name>
    <dbReference type="NCBI Taxonomy" id="2684212"/>
    <lineage>
        <taxon>Bacteria</taxon>
        <taxon>Pseudomonadati</taxon>
        <taxon>Pseudomonadota</taxon>
        <taxon>Gammaproteobacteria</taxon>
        <taxon>Pseudomonadales</taxon>
        <taxon>Pseudomonadaceae</taxon>
        <taxon>Pseudomonas</taxon>
    </lineage>
</organism>
<feature type="coiled-coil region" evidence="7">
    <location>
        <begin position="161"/>
        <end position="188"/>
    </location>
</feature>
<dbReference type="InterPro" id="IPR053927">
    <property type="entry name" value="FlgK_helical"/>
</dbReference>
<dbReference type="EMBL" id="AP017423">
    <property type="protein sequence ID" value="BCX69974.1"/>
    <property type="molecule type" value="Genomic_DNA"/>
</dbReference>
<accession>A0ABM7RW09</accession>
<keyword evidence="12" id="KW-0969">Cilium</keyword>
<dbReference type="InterPro" id="IPR002371">
    <property type="entry name" value="FlgK"/>
</dbReference>
<sequence length="692" mass="71604">MSLLNIGMSGLAAGQSSLMTTGNNIANVDTAGYSRQQTVQGTKASQQFGNVYIGTGTTLADVRRVYNSYLDAQLQTTTSLNSDSAAYLGQVTPLDKLLSDSGTGLNGALTKFFASVQNVNAKPGDDASRQLLLSDAQALSNRFNSMSAQLSQQNANINGNLTNMADQVNKLAATVAQLNQKISEVSSTGGMPNELLDARNETVRQLSTFTGAQVVEREGSLDIYLGSGQPLVMGNTVNKLEAVPSKDDPGRLALQLNRGSSTIDITPIMTGGEIGGLLRYRSTVLDPAMNELGRVALVVADQMNSLQAQGIDKNGDFGSTLFNSVNSAAQMSQRSIATIGNSPGTGNFNVSIEDSGKLTINDYKVTFTSATDYTVQRLPDNTPMGAFNTTTTPPPVIDGFSLTLTGGTPAPGDTAAAGDTFKITPTRNAATNIKTEMTDSKRLAIAAPLGAAIAPGSSGTLTIPASGQPTLTTKFDIYDPATTTAMQNGLKNSTPTKVVFGDVSADGTSQTYQFLDANGGVISSGTIKPGENNTLSLSIPLKDATGAPIPPAPATQYTANFDMTIAGAPLKGAAINVSLSQPGTLDNRNGTALAGLQTAQTVDTASASKGISLTDAYGKLVEGVGAKAAQGKLDSAATDAILANAKSARDSLSGVDLDEETGNLVKYQQYYTASSQIIKAAQEIFSTLINSL</sequence>
<keyword evidence="5" id="KW-0964">Secreted</keyword>
<dbReference type="InterPro" id="IPR001444">
    <property type="entry name" value="Flag_bb_rod_N"/>
</dbReference>